<organism evidence="1 2">
    <name type="scientific">Riccia sorocarpa</name>
    <dbReference type="NCBI Taxonomy" id="122646"/>
    <lineage>
        <taxon>Eukaryota</taxon>
        <taxon>Viridiplantae</taxon>
        <taxon>Streptophyta</taxon>
        <taxon>Embryophyta</taxon>
        <taxon>Marchantiophyta</taxon>
        <taxon>Marchantiopsida</taxon>
        <taxon>Marchantiidae</taxon>
        <taxon>Marchantiales</taxon>
        <taxon>Ricciaceae</taxon>
        <taxon>Riccia</taxon>
    </lineage>
</organism>
<sequence length="181" mass="21920">MDFKMLKRTEVIIRAKTRWLEHPSWTRDKRKRWSLALGIIRKLLMKVQEDDKRRVLPLRNLEEHVEDVRLRVKHDTSIEAKEMFEEAITKLRRREHEEAEQCRRKCKITWLKEGEAPTKYFFRKEEVVTRIDKQMTEEDNRNLEEVPSDEFITRIVMEMPKEKSPGIDGVMVEIQTIGWES</sequence>
<dbReference type="Proteomes" id="UP001633002">
    <property type="component" value="Unassembled WGS sequence"/>
</dbReference>
<dbReference type="AlphaFoldDB" id="A0ABD3HCC2"/>
<reference evidence="1 2" key="1">
    <citation type="submission" date="2024-09" db="EMBL/GenBank/DDBJ databases">
        <title>Chromosome-scale assembly of Riccia sorocarpa.</title>
        <authorList>
            <person name="Paukszto L."/>
        </authorList>
    </citation>
    <scope>NUCLEOTIDE SEQUENCE [LARGE SCALE GENOMIC DNA]</scope>
    <source>
        <strain evidence="1">LP-2024</strain>
        <tissue evidence="1">Aerial parts of the thallus</tissue>
    </source>
</reference>
<accession>A0ABD3HCC2</accession>
<gene>
    <name evidence="1" type="ORF">R1sor_014154</name>
</gene>
<evidence type="ECO:0000313" key="2">
    <source>
        <dbReference type="Proteomes" id="UP001633002"/>
    </source>
</evidence>
<protein>
    <submittedName>
        <fullName evidence="1">Uncharacterized protein</fullName>
    </submittedName>
</protein>
<dbReference type="EMBL" id="JBJQOH010000004">
    <property type="protein sequence ID" value="KAL3687845.1"/>
    <property type="molecule type" value="Genomic_DNA"/>
</dbReference>
<evidence type="ECO:0000313" key="1">
    <source>
        <dbReference type="EMBL" id="KAL3687845.1"/>
    </source>
</evidence>
<name>A0ABD3HCC2_9MARC</name>
<comment type="caution">
    <text evidence="1">The sequence shown here is derived from an EMBL/GenBank/DDBJ whole genome shotgun (WGS) entry which is preliminary data.</text>
</comment>
<keyword evidence="2" id="KW-1185">Reference proteome</keyword>
<proteinExistence type="predicted"/>